<keyword evidence="2 7" id="KW-0812">Transmembrane</keyword>
<protein>
    <submittedName>
        <fullName evidence="10">Uncharacterized membrane protein YjjP (DUF1212 family)</fullName>
    </submittedName>
</protein>
<feature type="transmembrane region" description="Helical" evidence="7">
    <location>
        <begin position="247"/>
        <end position="266"/>
    </location>
</feature>
<feature type="transmembrane region" description="Helical" evidence="7">
    <location>
        <begin position="286"/>
        <end position="303"/>
    </location>
</feature>
<proteinExistence type="inferred from homology"/>
<feature type="domain" description="Threonine/Serine exporter ThrE" evidence="9">
    <location>
        <begin position="290"/>
        <end position="414"/>
    </location>
</feature>
<comment type="caution">
    <text evidence="10">The sequence shown here is derived from an EMBL/GenBank/DDBJ whole genome shotgun (WGS) entry which is preliminary data.</text>
</comment>
<evidence type="ECO:0000313" key="11">
    <source>
        <dbReference type="Proteomes" id="UP000295724"/>
    </source>
</evidence>
<dbReference type="InterPro" id="IPR010619">
    <property type="entry name" value="ThrE-like_N"/>
</dbReference>
<dbReference type="PANTHER" id="PTHR31082:SF4">
    <property type="entry name" value="PHEROMONE-REGULATED MEMBRANE PROTEIN 10"/>
    <property type="match status" value="1"/>
</dbReference>
<dbReference type="InterPro" id="IPR051361">
    <property type="entry name" value="ThrE/Ser_Exporter"/>
</dbReference>
<keyword evidence="11" id="KW-1185">Reference proteome</keyword>
<accession>A0A4R6XDW8</accession>
<dbReference type="PANTHER" id="PTHR31082">
    <property type="entry name" value="PHEROMONE-REGULATED MEMBRANE PROTEIN 10"/>
    <property type="match status" value="1"/>
</dbReference>
<feature type="compositionally biased region" description="Basic and acidic residues" evidence="6">
    <location>
        <begin position="1"/>
        <end position="20"/>
    </location>
</feature>
<dbReference type="InterPro" id="IPR024528">
    <property type="entry name" value="ThrE_2"/>
</dbReference>
<gene>
    <name evidence="10" type="ORF">C8D91_2584</name>
</gene>
<dbReference type="EMBL" id="SNZB01000006">
    <property type="protein sequence ID" value="TDR17525.1"/>
    <property type="molecule type" value="Genomic_DNA"/>
</dbReference>
<comment type="similarity">
    <text evidence="5">Belongs to the ThrE exporter (TC 2.A.79) family.</text>
</comment>
<reference evidence="10 11" key="1">
    <citation type="submission" date="2019-03" db="EMBL/GenBank/DDBJ databases">
        <title>Genomic Encyclopedia of Type Strains, Phase IV (KMG-IV): sequencing the most valuable type-strain genomes for metagenomic binning, comparative biology and taxonomic classification.</title>
        <authorList>
            <person name="Goeker M."/>
        </authorList>
    </citation>
    <scope>NUCLEOTIDE SEQUENCE [LARGE SCALE GENOMIC DNA]</scope>
    <source>
        <strain evidence="10 11">DSM 25488</strain>
    </source>
</reference>
<feature type="transmembrane region" description="Helical" evidence="7">
    <location>
        <begin position="366"/>
        <end position="384"/>
    </location>
</feature>
<evidence type="ECO:0000256" key="1">
    <source>
        <dbReference type="ARBA" id="ARBA00004141"/>
    </source>
</evidence>
<feature type="transmembrane region" description="Helical" evidence="7">
    <location>
        <begin position="337"/>
        <end position="354"/>
    </location>
</feature>
<feature type="transmembrane region" description="Helical" evidence="7">
    <location>
        <begin position="212"/>
        <end position="235"/>
    </location>
</feature>
<evidence type="ECO:0000259" key="9">
    <source>
        <dbReference type="Pfam" id="PF12821"/>
    </source>
</evidence>
<feature type="transmembrane region" description="Helical" evidence="7">
    <location>
        <begin position="396"/>
        <end position="416"/>
    </location>
</feature>
<dbReference type="GO" id="GO:0016020">
    <property type="term" value="C:membrane"/>
    <property type="evidence" value="ECO:0007669"/>
    <property type="project" value="UniProtKB-SubCell"/>
</dbReference>
<dbReference type="AlphaFoldDB" id="A0A4R6XDW8"/>
<evidence type="ECO:0000256" key="3">
    <source>
        <dbReference type="ARBA" id="ARBA00022989"/>
    </source>
</evidence>
<dbReference type="Pfam" id="PF12821">
    <property type="entry name" value="ThrE_2"/>
    <property type="match status" value="1"/>
</dbReference>
<organism evidence="10 11">
    <name type="scientific">Marinicella litoralis</name>
    <dbReference type="NCBI Taxonomy" id="644220"/>
    <lineage>
        <taxon>Bacteria</taxon>
        <taxon>Pseudomonadati</taxon>
        <taxon>Pseudomonadota</taxon>
        <taxon>Gammaproteobacteria</taxon>
        <taxon>Lysobacterales</taxon>
        <taxon>Marinicellaceae</taxon>
        <taxon>Marinicella</taxon>
    </lineage>
</organism>
<dbReference type="OrthoDB" id="1490274at2"/>
<feature type="transmembrane region" description="Helical" evidence="7">
    <location>
        <begin position="186"/>
        <end position="206"/>
    </location>
</feature>
<feature type="region of interest" description="Disordered" evidence="6">
    <location>
        <begin position="1"/>
        <end position="23"/>
    </location>
</feature>
<evidence type="ECO:0000256" key="6">
    <source>
        <dbReference type="SAM" id="MobiDB-lite"/>
    </source>
</evidence>
<dbReference type="GO" id="GO:0022857">
    <property type="term" value="F:transmembrane transporter activity"/>
    <property type="evidence" value="ECO:0007669"/>
    <property type="project" value="InterPro"/>
</dbReference>
<evidence type="ECO:0000259" key="8">
    <source>
        <dbReference type="Pfam" id="PF06738"/>
    </source>
</evidence>
<feature type="transmembrane region" description="Helical" evidence="7">
    <location>
        <begin position="136"/>
        <end position="154"/>
    </location>
</feature>
<feature type="transmembrane region" description="Helical" evidence="7">
    <location>
        <begin position="310"/>
        <end position="331"/>
    </location>
</feature>
<evidence type="ECO:0000256" key="7">
    <source>
        <dbReference type="SAM" id="Phobius"/>
    </source>
</evidence>
<name>A0A4R6XDW8_9GAMM</name>
<sequence>MVKDQSIKGRQTQDRQTRDRQTRRKQANILLHICRAISEAGAPAHRLESYMLVISEKFKLEASFFAMPTAVLASIGEDEYSQRSYMIKTDPNDINLATLHTINEVINELESDVIDLDTALKAIKDITSKPAEYPDWLFALCFGLVAGGFTTLFSGSWNDVLAASFLGLLTGLITIYSKPYKYLSQLLTPLAAMIVGFSAITISHYWQTIDHFLVSLAGLIILVPGLGITIAMRELSTGHLVSGSSRMAGAVTTLFLLSFGLALGYLIAQSIYGETAVHKMANVPAWFNYLALVVTALCFSVLFKARFADTFWIFLSIGLAFAGSSLIGLWMEQPFKSLGAVLLVSIAGNIYSRISSNPASVMHIPGIILLVPGSIGFNSLSAMYTNDTMTGVQAAFNAIIIAVAISVGLLVGNLIVPPKKDL</sequence>
<evidence type="ECO:0000256" key="4">
    <source>
        <dbReference type="ARBA" id="ARBA00023136"/>
    </source>
</evidence>
<comment type="subcellular location">
    <subcellularLocation>
        <location evidence="1">Membrane</location>
        <topology evidence="1">Multi-pass membrane protein</topology>
    </subcellularLocation>
</comment>
<keyword evidence="4 7" id="KW-0472">Membrane</keyword>
<evidence type="ECO:0000256" key="2">
    <source>
        <dbReference type="ARBA" id="ARBA00022692"/>
    </source>
</evidence>
<dbReference type="Pfam" id="PF06738">
    <property type="entry name" value="ThrE"/>
    <property type="match status" value="1"/>
</dbReference>
<dbReference type="RefSeq" id="WP_099018889.1">
    <property type="nucleotide sequence ID" value="NZ_NIHB01000002.1"/>
</dbReference>
<dbReference type="Proteomes" id="UP000295724">
    <property type="component" value="Unassembled WGS sequence"/>
</dbReference>
<keyword evidence="3 7" id="KW-1133">Transmembrane helix</keyword>
<evidence type="ECO:0000256" key="5">
    <source>
        <dbReference type="ARBA" id="ARBA00034125"/>
    </source>
</evidence>
<evidence type="ECO:0000313" key="10">
    <source>
        <dbReference type="EMBL" id="TDR17525.1"/>
    </source>
</evidence>
<feature type="domain" description="Threonine/serine exporter-like N-terminal" evidence="8">
    <location>
        <begin position="29"/>
        <end position="265"/>
    </location>
</feature>